<dbReference type="PANTHER" id="PTHR33713:SF6">
    <property type="entry name" value="ANTITOXIN YEFM"/>
    <property type="match status" value="1"/>
</dbReference>
<dbReference type="InterPro" id="IPR006442">
    <property type="entry name" value="Antitoxin_Phd/YefM"/>
</dbReference>
<dbReference type="Pfam" id="PF02604">
    <property type="entry name" value="PhdYeFM_antitox"/>
    <property type="match status" value="1"/>
</dbReference>
<feature type="compositionally biased region" description="Acidic residues" evidence="3">
    <location>
        <begin position="72"/>
        <end position="86"/>
    </location>
</feature>
<dbReference type="InterPro" id="IPR051405">
    <property type="entry name" value="phD/YefM_antitoxin"/>
</dbReference>
<comment type="function">
    <text evidence="2">Antitoxin component of a type II toxin-antitoxin (TA) system.</text>
</comment>
<reference evidence="4 7" key="1">
    <citation type="submission" date="2016-06" db="EMBL/GenBank/DDBJ databases">
        <authorList>
            <person name="Kjaerup R.B."/>
            <person name="Dalgaard T.S."/>
            <person name="Juul-Madsen H.R."/>
        </authorList>
    </citation>
    <scope>NUCLEOTIDE SEQUENCE [LARGE SCALE GENOMIC DNA]</scope>
    <source>
        <strain evidence="4 7">CECT 5115</strain>
    </source>
</reference>
<dbReference type="Gene3D" id="1.10.1220.170">
    <property type="match status" value="1"/>
</dbReference>
<dbReference type="OrthoDB" id="9802003at2"/>
<gene>
    <name evidence="4" type="primary">relJ</name>
    <name evidence="4" type="ORF">MGA5115_01860</name>
    <name evidence="5" type="ORF">MGA5116_00653</name>
</gene>
<dbReference type="Proteomes" id="UP000092840">
    <property type="component" value="Unassembled WGS sequence"/>
</dbReference>
<feature type="region of interest" description="Disordered" evidence="3">
    <location>
        <begin position="65"/>
        <end position="86"/>
    </location>
</feature>
<proteinExistence type="inferred from homology"/>
<protein>
    <recommendedName>
        <fullName evidence="2">Antitoxin</fullName>
    </recommendedName>
</protein>
<evidence type="ECO:0000256" key="2">
    <source>
        <dbReference type="RuleBase" id="RU362080"/>
    </source>
</evidence>
<evidence type="ECO:0000256" key="1">
    <source>
        <dbReference type="ARBA" id="ARBA00009981"/>
    </source>
</evidence>
<dbReference type="Gene3D" id="3.40.1620.10">
    <property type="entry name" value="YefM-like domain"/>
    <property type="match status" value="1"/>
</dbReference>
<dbReference type="AlphaFoldDB" id="A0A1C3JRB9"/>
<dbReference type="SUPFAM" id="SSF143120">
    <property type="entry name" value="YefM-like"/>
    <property type="match status" value="1"/>
</dbReference>
<dbReference type="EMBL" id="FLRA01000012">
    <property type="protein sequence ID" value="SBT17744.1"/>
    <property type="molecule type" value="Genomic_DNA"/>
</dbReference>
<dbReference type="EMBL" id="FLRB01000005">
    <property type="protein sequence ID" value="SBT20070.1"/>
    <property type="molecule type" value="Genomic_DNA"/>
</dbReference>
<dbReference type="InterPro" id="IPR036165">
    <property type="entry name" value="YefM-like_sf"/>
</dbReference>
<evidence type="ECO:0000256" key="3">
    <source>
        <dbReference type="SAM" id="MobiDB-lite"/>
    </source>
</evidence>
<sequence length="86" mass="9816">MVTMTATEARKSFFELIKQTNQQHEIIEVQHKAGNAVIMSAEDYESLQETLHLLSQPHFKQTFDQSVKEADEGQTDSFDDVFGEPL</sequence>
<dbReference type="NCBIfam" id="TIGR01552">
    <property type="entry name" value="phd_fam"/>
    <property type="match status" value="1"/>
</dbReference>
<evidence type="ECO:0000313" key="4">
    <source>
        <dbReference type="EMBL" id="SBT17744.1"/>
    </source>
</evidence>
<name>A0A1C3JRB9_9GAMM</name>
<keyword evidence="6" id="KW-1185">Reference proteome</keyword>
<organism evidence="4 7">
    <name type="scientific">Marinomonas gallaica</name>
    <dbReference type="NCBI Taxonomy" id="1806667"/>
    <lineage>
        <taxon>Bacteria</taxon>
        <taxon>Pseudomonadati</taxon>
        <taxon>Pseudomonadota</taxon>
        <taxon>Gammaproteobacteria</taxon>
        <taxon>Oceanospirillales</taxon>
        <taxon>Oceanospirillaceae</taxon>
        <taxon>Marinomonas</taxon>
    </lineage>
</organism>
<dbReference type="PANTHER" id="PTHR33713">
    <property type="entry name" value="ANTITOXIN YAFN-RELATED"/>
    <property type="match status" value="1"/>
</dbReference>
<evidence type="ECO:0000313" key="6">
    <source>
        <dbReference type="Proteomes" id="UP000092840"/>
    </source>
</evidence>
<comment type="similarity">
    <text evidence="1 2">Belongs to the phD/YefM antitoxin family.</text>
</comment>
<reference evidence="5 6" key="2">
    <citation type="submission" date="2016-06" db="EMBL/GenBank/DDBJ databases">
        <authorList>
            <person name="Rodrigo-Torres L."/>
            <person name="Arahal D.R."/>
        </authorList>
    </citation>
    <scope>NUCLEOTIDE SEQUENCE [LARGE SCALE GENOMIC DNA]</scope>
    <source>
        <strain evidence="5 6">CECT 5116</strain>
    </source>
</reference>
<accession>A0A1C3JRB9</accession>
<evidence type="ECO:0000313" key="7">
    <source>
        <dbReference type="Proteomes" id="UP000092871"/>
    </source>
</evidence>
<dbReference type="Proteomes" id="UP000092871">
    <property type="component" value="Unassembled WGS sequence"/>
</dbReference>
<dbReference type="RefSeq" id="WP_067035295.1">
    <property type="nucleotide sequence ID" value="NZ_FLRA01000012.1"/>
</dbReference>
<evidence type="ECO:0000313" key="5">
    <source>
        <dbReference type="EMBL" id="SBT20070.1"/>
    </source>
</evidence>